<feature type="active site" description="Proton donor" evidence="4">
    <location>
        <position position="262"/>
    </location>
</feature>
<organism evidence="6 7">
    <name type="scientific">Manihot esculenta</name>
    <name type="common">Cassava</name>
    <name type="synonym">Jatropha manihot</name>
    <dbReference type="NCBI Taxonomy" id="3983"/>
    <lineage>
        <taxon>Eukaryota</taxon>
        <taxon>Viridiplantae</taxon>
        <taxon>Streptophyta</taxon>
        <taxon>Embryophyta</taxon>
        <taxon>Tracheophyta</taxon>
        <taxon>Spermatophyta</taxon>
        <taxon>Magnoliopsida</taxon>
        <taxon>eudicotyledons</taxon>
        <taxon>Gunneridae</taxon>
        <taxon>Pentapetalae</taxon>
        <taxon>rosids</taxon>
        <taxon>fabids</taxon>
        <taxon>Malpighiales</taxon>
        <taxon>Euphorbiaceae</taxon>
        <taxon>Crotonoideae</taxon>
        <taxon>Manihoteae</taxon>
        <taxon>Manihot</taxon>
    </lineage>
</organism>
<name>A0A2C9WA00_MANES</name>
<keyword evidence="5" id="KW-0326">Glycosidase</keyword>
<dbReference type="EMBL" id="CM004388">
    <property type="protein sequence ID" value="OAY56314.1"/>
    <property type="molecule type" value="Genomic_DNA"/>
</dbReference>
<dbReference type="GO" id="GO:0005983">
    <property type="term" value="P:starch catabolic process"/>
    <property type="evidence" value="ECO:0000318"/>
    <property type="project" value="GO_Central"/>
</dbReference>
<feature type="active site" description="Proton acceptor" evidence="4">
    <location>
        <position position="463"/>
    </location>
</feature>
<comment type="caution">
    <text evidence="6">The sequence shown here is derived from an EMBL/GenBank/DDBJ whole genome shotgun (WGS) entry which is preliminary data.</text>
</comment>
<sequence>MAISSQSNPRFSASFCCKRAEFNPLSRCFSSVAFAHQTRPLSRPLFISSRLNSKHSDADGSVSPDNGDEFNQYEMPEGFGAAQRRKKGSPVFVVMPVDAVDEEGKVRRKKIMMHSLRALALAGVEGVVIEVWWGLVERDQPGAYNWQPYLELVQMAVKSGLKVRVVLAFHESGSGPGDPNRISLPNWVLNEIDKDPDLAYCDRFGRRSTEYISLGCDTLPVLRGRSPVQAYADFMRNFRDTFRSLLGEIITGIQVGMGPAGELRYPFCPPEQLAQASHSHLLGEFHCYDKYMLASLNASAHEVGMLREWGNGGPIGASSLVHDPENTEFFSSDGTWNKPYGKFFLEWYSGMLLLHGQRICMDVDNIFRGIEINKSAKVAVIHWHCGTQSHPAELTAGYYNTSTRNGYLPITEMFRRYGFSMCCTGFEMQDVEKKSLKSANSPEGFLRQLVWAARIYGIPLEGENATAIWDDESFQQVLKIRRFYSYGLKKPSFSFNFVRMDRNMFQEQNWIEFSNFVRKMSAGKLFGAKLGLGDGMPLSLMSDDAIWGKARILLRRFHPISSRKANLIC</sequence>
<dbReference type="Pfam" id="PF01373">
    <property type="entry name" value="Glyco_hydro_14"/>
    <property type="match status" value="1"/>
</dbReference>
<proteinExistence type="inferred from homology"/>
<keyword evidence="2 5" id="KW-0119">Carbohydrate metabolism</keyword>
<dbReference type="SMR" id="A0A2C9WA00"/>
<dbReference type="EC" id="3.2.1.2" evidence="5"/>
<comment type="catalytic activity">
    <reaction evidence="5">
        <text>Hydrolysis of (1-&gt;4)-alpha-D-glucosidic linkages in polysaccharides so as to remove successive maltose units from the non-reducing ends of the chains.</text>
        <dbReference type="EC" id="3.2.1.2"/>
    </reaction>
</comment>
<gene>
    <name evidence="6" type="ORF">MANES_02G006200v8</name>
</gene>
<evidence type="ECO:0000256" key="2">
    <source>
        <dbReference type="ARBA" id="ARBA00023277"/>
    </source>
</evidence>
<keyword evidence="5" id="KW-0378">Hydrolase</keyword>
<dbReference type="PRINTS" id="PR00750">
    <property type="entry name" value="BETAAMYLASE"/>
</dbReference>
<comment type="similarity">
    <text evidence="1 5">Belongs to the glycosyl hydrolase 14 family.</text>
</comment>
<reference evidence="7" key="1">
    <citation type="journal article" date="2016" name="Nat. Biotechnol.">
        <title>Sequencing wild and cultivated cassava and related species reveals extensive interspecific hybridization and genetic diversity.</title>
        <authorList>
            <person name="Bredeson J.V."/>
            <person name="Lyons J.B."/>
            <person name="Prochnik S.E."/>
            <person name="Wu G.A."/>
            <person name="Ha C.M."/>
            <person name="Edsinger-Gonzales E."/>
            <person name="Grimwood J."/>
            <person name="Schmutz J."/>
            <person name="Rabbi I.Y."/>
            <person name="Egesi C."/>
            <person name="Nauluvula P."/>
            <person name="Lebot V."/>
            <person name="Ndunguru J."/>
            <person name="Mkamilo G."/>
            <person name="Bart R.S."/>
            <person name="Setter T.L."/>
            <person name="Gleadow R.M."/>
            <person name="Kulakow P."/>
            <person name="Ferguson M.E."/>
            <person name="Rounsley S."/>
            <person name="Rokhsar D.S."/>
        </authorList>
    </citation>
    <scope>NUCLEOTIDE SEQUENCE [LARGE SCALE GENOMIC DNA]</scope>
    <source>
        <strain evidence="7">cv. AM560-2</strain>
    </source>
</reference>
<dbReference type="Proteomes" id="UP000091857">
    <property type="component" value="Chromosome 2"/>
</dbReference>
<evidence type="ECO:0000256" key="1">
    <source>
        <dbReference type="ARBA" id="ARBA00005652"/>
    </source>
</evidence>
<accession>A0A2C9WA00</accession>
<dbReference type="SUPFAM" id="SSF51445">
    <property type="entry name" value="(Trans)glycosidases"/>
    <property type="match status" value="1"/>
</dbReference>
<dbReference type="STRING" id="3983.A0A2C9WA00"/>
<evidence type="ECO:0000256" key="4">
    <source>
        <dbReference type="PIRSR" id="PIRSR601554-1"/>
    </source>
</evidence>
<evidence type="ECO:0000256" key="3">
    <source>
        <dbReference type="ARBA" id="ARBA00023326"/>
    </source>
</evidence>
<evidence type="ECO:0000256" key="5">
    <source>
        <dbReference type="RuleBase" id="RU000509"/>
    </source>
</evidence>
<dbReference type="InterPro" id="IPR017853">
    <property type="entry name" value="GH"/>
</dbReference>
<keyword evidence="3 5" id="KW-0624">Polysaccharide degradation</keyword>
<keyword evidence="7" id="KW-1185">Reference proteome</keyword>
<evidence type="ECO:0000313" key="6">
    <source>
        <dbReference type="EMBL" id="OAY56314.1"/>
    </source>
</evidence>
<dbReference type="GO" id="GO:0016161">
    <property type="term" value="F:beta-amylase activity"/>
    <property type="evidence" value="ECO:0000318"/>
    <property type="project" value="GO_Central"/>
</dbReference>
<dbReference type="PANTHER" id="PTHR31352:SF7">
    <property type="entry name" value="BETA-AMYLASE"/>
    <property type="match status" value="1"/>
</dbReference>
<dbReference type="InterPro" id="IPR001554">
    <property type="entry name" value="Glyco_hydro_14"/>
</dbReference>
<dbReference type="PANTHER" id="PTHR31352">
    <property type="entry name" value="BETA-AMYLASE 1, CHLOROPLASTIC"/>
    <property type="match status" value="1"/>
</dbReference>
<dbReference type="Gene3D" id="3.20.20.80">
    <property type="entry name" value="Glycosidases"/>
    <property type="match status" value="1"/>
</dbReference>
<dbReference type="OrthoDB" id="1660156at2759"/>
<protein>
    <recommendedName>
        <fullName evidence="5">Beta-amylase</fullName>
        <ecNumber evidence="5">3.2.1.2</ecNumber>
    </recommendedName>
</protein>
<evidence type="ECO:0000313" key="7">
    <source>
        <dbReference type="Proteomes" id="UP000091857"/>
    </source>
</evidence>
<dbReference type="Gramene" id="Manes.02G006200.1.v8.1">
    <property type="protein sequence ID" value="Manes.02G006200.1.v8.1.CDS"/>
    <property type="gene ID" value="Manes.02G006200.v8.1"/>
</dbReference>
<dbReference type="AlphaFoldDB" id="A0A2C9WA00"/>